<organism evidence="2 3">
    <name type="scientific">Mycena albidolilacea</name>
    <dbReference type="NCBI Taxonomy" id="1033008"/>
    <lineage>
        <taxon>Eukaryota</taxon>
        <taxon>Fungi</taxon>
        <taxon>Dikarya</taxon>
        <taxon>Basidiomycota</taxon>
        <taxon>Agaricomycotina</taxon>
        <taxon>Agaricomycetes</taxon>
        <taxon>Agaricomycetidae</taxon>
        <taxon>Agaricales</taxon>
        <taxon>Marasmiineae</taxon>
        <taxon>Mycenaceae</taxon>
        <taxon>Mycena</taxon>
    </lineage>
</organism>
<protein>
    <submittedName>
        <fullName evidence="2">Uncharacterized protein</fullName>
    </submittedName>
</protein>
<accession>A0AAD7ANG6</accession>
<evidence type="ECO:0000313" key="2">
    <source>
        <dbReference type="EMBL" id="KAJ7363871.1"/>
    </source>
</evidence>
<dbReference type="EMBL" id="JARIHO010000003">
    <property type="protein sequence ID" value="KAJ7363871.1"/>
    <property type="molecule type" value="Genomic_DNA"/>
</dbReference>
<keyword evidence="3" id="KW-1185">Reference proteome</keyword>
<dbReference type="Proteomes" id="UP001218218">
    <property type="component" value="Unassembled WGS sequence"/>
</dbReference>
<dbReference type="AlphaFoldDB" id="A0AAD7ANG6"/>
<reference evidence="2" key="1">
    <citation type="submission" date="2023-03" db="EMBL/GenBank/DDBJ databases">
        <title>Massive genome expansion in bonnet fungi (Mycena s.s.) driven by repeated elements and novel gene families across ecological guilds.</title>
        <authorList>
            <consortium name="Lawrence Berkeley National Laboratory"/>
            <person name="Harder C.B."/>
            <person name="Miyauchi S."/>
            <person name="Viragh M."/>
            <person name="Kuo A."/>
            <person name="Thoen E."/>
            <person name="Andreopoulos B."/>
            <person name="Lu D."/>
            <person name="Skrede I."/>
            <person name="Drula E."/>
            <person name="Henrissat B."/>
            <person name="Morin E."/>
            <person name="Kohler A."/>
            <person name="Barry K."/>
            <person name="LaButti K."/>
            <person name="Morin E."/>
            <person name="Salamov A."/>
            <person name="Lipzen A."/>
            <person name="Mereny Z."/>
            <person name="Hegedus B."/>
            <person name="Baldrian P."/>
            <person name="Stursova M."/>
            <person name="Weitz H."/>
            <person name="Taylor A."/>
            <person name="Grigoriev I.V."/>
            <person name="Nagy L.G."/>
            <person name="Martin F."/>
            <person name="Kauserud H."/>
        </authorList>
    </citation>
    <scope>NUCLEOTIDE SEQUENCE</scope>
    <source>
        <strain evidence="2">CBHHK002</strain>
    </source>
</reference>
<proteinExistence type="predicted"/>
<name>A0AAD7ANG6_9AGAR</name>
<evidence type="ECO:0000256" key="1">
    <source>
        <dbReference type="SAM" id="MobiDB-lite"/>
    </source>
</evidence>
<feature type="compositionally biased region" description="Polar residues" evidence="1">
    <location>
        <begin position="253"/>
        <end position="274"/>
    </location>
</feature>
<feature type="region of interest" description="Disordered" evidence="1">
    <location>
        <begin position="253"/>
        <end position="305"/>
    </location>
</feature>
<evidence type="ECO:0000313" key="3">
    <source>
        <dbReference type="Proteomes" id="UP001218218"/>
    </source>
</evidence>
<comment type="caution">
    <text evidence="2">The sequence shown here is derived from an EMBL/GenBank/DDBJ whole genome shotgun (WGS) entry which is preliminary data.</text>
</comment>
<sequence length="428" mass="47005">MCPAQLIHRVSLPPPTVPPRSSRLLANNEPDMNPLMTPNGNRCPLCGNQLAVKVAAQGEVPGSKFLRCNSPHHSGQHYFFRFPTVAGHPLPPLPPPPSASIPITQPPSETPRLTCWLCPSKTTRQVDSACSRQLYRSHCAEAGPCTLGPHQRHRNNMLLGNPVAKRGRKLKQPTTTVLPSLHLPFPDFADHDEWAAKTRPPLPHLYQPHIDPDKAERLHYLDTLPGLKSPTPASDDEVDAAQLALGIHLSSMSNQSRLQPQSSEVAGPSRQPTPSYGPLRLPTSTQQAGHSHEFDMTPSPSPSANNFLRTRSSSPNFPVTLPLPDILAIAPPLTRSVAKKAITPKPLRITTQLNKDWMGSDNNLPSPSTFHIKKGITRCCILAQRGQSARLHAAGRPELYEYPDGFGKRIDIVVRTLQTVYYTNSDQQ</sequence>
<gene>
    <name evidence="2" type="ORF">DFH08DRAFT_837729</name>
</gene>